<feature type="region of interest" description="Disordered" evidence="1">
    <location>
        <begin position="269"/>
        <end position="375"/>
    </location>
</feature>
<sequence>MADNPIISSAASLLVPWETCKTVTCHCRNCDTLLAIAPNSWASCDPYLFTPGSICVFDDNIFSKPNCEPHPSEEAQLQLIICNHCLQTVGHGLQKDLFKNGFPLFNVFWTSHAICLRDITTRGLVPPRVDAVMRESPLKPPDLNRYQSSRHQKQTDGPSDRKDNQGHNFDMSSTKATSNGMHVTINELRHQISTLQDEVQYLKTVTPSTNQVPQELHDGYELIATALREVRAKGIEIELLKQENHSLELKCKQLKSIAINRVERSSTINDRSVAVDPSRTGQPQTMNPSGSPLGLNCNGKRPFPEEFPLAKNDRNSQPLDAESNQQNSAARNSSENAVSLPPYGSQSTPVVSKGSHREASNSDTDELAEPWQGPKYRKLSSNVNCGENMIHCSAKPFHSSPNQRRVHELNQTSQNDPAKPRKKNALAKASRGRPKTKPLPAKASMTTKIPLKESAPNTVNPTNSPGMANPISPQNGSEHQPGDKLQAMRRPRRASARLSRRSSLVSPDHENTEHTASTKPNQSHSVEDSTPQKQHDENPPLPAPDTGNSEQTIPNSQSDSDNATLDQEDSRATVNEQEESAQTAAKSKSPRNSANDKRKSQIAARDALAKLTMQREEALEMAAH</sequence>
<evidence type="ECO:0000313" key="2">
    <source>
        <dbReference type="EMBL" id="QSS65014.1"/>
    </source>
</evidence>
<protein>
    <submittedName>
        <fullName evidence="2">Uncharacterized protein</fullName>
    </submittedName>
</protein>
<feature type="compositionally biased region" description="Polar residues" evidence="1">
    <location>
        <begin position="279"/>
        <end position="290"/>
    </location>
</feature>
<feature type="compositionally biased region" description="Polar residues" evidence="1">
    <location>
        <begin position="514"/>
        <end position="532"/>
    </location>
</feature>
<feature type="compositionally biased region" description="Basic residues" evidence="1">
    <location>
        <begin position="420"/>
        <end position="436"/>
    </location>
</feature>
<name>A0A8A1MK60_AJECA</name>
<evidence type="ECO:0000256" key="1">
    <source>
        <dbReference type="SAM" id="MobiDB-lite"/>
    </source>
</evidence>
<dbReference type="EMBL" id="CP069114">
    <property type="protein sequence ID" value="QSS65014.1"/>
    <property type="molecule type" value="Genomic_DNA"/>
</dbReference>
<dbReference type="AlphaFoldDB" id="A0A8A1MK60"/>
<feature type="compositionally biased region" description="Polar residues" evidence="1">
    <location>
        <begin position="166"/>
        <end position="178"/>
    </location>
</feature>
<gene>
    <name evidence="2" type="ORF">I7I51_02092</name>
</gene>
<dbReference type="Proteomes" id="UP000663671">
    <property type="component" value="Chromosome 1"/>
</dbReference>
<feature type="compositionally biased region" description="Polar residues" evidence="1">
    <location>
        <begin position="546"/>
        <end position="565"/>
    </location>
</feature>
<feature type="region of interest" description="Disordered" evidence="1">
    <location>
        <begin position="134"/>
        <end position="178"/>
    </location>
</feature>
<dbReference type="VEuPathDB" id="FungiDB:I7I51_02092"/>
<feature type="compositionally biased region" description="Polar residues" evidence="1">
    <location>
        <begin position="406"/>
        <end position="416"/>
    </location>
</feature>
<proteinExistence type="predicted"/>
<feature type="compositionally biased region" description="Low complexity" evidence="1">
    <location>
        <begin position="321"/>
        <end position="337"/>
    </location>
</feature>
<evidence type="ECO:0000313" key="3">
    <source>
        <dbReference type="Proteomes" id="UP000663671"/>
    </source>
</evidence>
<accession>A0A8A1MK60</accession>
<reference evidence="2" key="1">
    <citation type="submission" date="2021-01" db="EMBL/GenBank/DDBJ databases">
        <title>Chromosome-level genome assembly of a human fungal pathogen reveals clustering of transcriptionally co-regulated genes.</title>
        <authorList>
            <person name="Voorhies M."/>
            <person name="Cohen S."/>
            <person name="Shea T.P."/>
            <person name="Petrus S."/>
            <person name="Munoz J.F."/>
            <person name="Poplawski S."/>
            <person name="Goldman W.E."/>
            <person name="Michael T."/>
            <person name="Cuomo C.A."/>
            <person name="Sil A."/>
            <person name="Beyhan S."/>
        </authorList>
    </citation>
    <scope>NUCLEOTIDE SEQUENCE</scope>
    <source>
        <strain evidence="2">WU24</strain>
    </source>
</reference>
<feature type="compositionally biased region" description="Polar residues" evidence="1">
    <location>
        <begin position="455"/>
        <end position="478"/>
    </location>
</feature>
<feature type="compositionally biased region" description="Basic residues" evidence="1">
    <location>
        <begin position="487"/>
        <end position="500"/>
    </location>
</feature>
<feature type="compositionally biased region" description="Polar residues" evidence="1">
    <location>
        <begin position="572"/>
        <end position="593"/>
    </location>
</feature>
<organism evidence="2 3">
    <name type="scientific">Ajellomyces capsulatus</name>
    <name type="common">Darling's disease fungus</name>
    <name type="synonym">Histoplasma capsulatum</name>
    <dbReference type="NCBI Taxonomy" id="5037"/>
    <lineage>
        <taxon>Eukaryota</taxon>
        <taxon>Fungi</taxon>
        <taxon>Dikarya</taxon>
        <taxon>Ascomycota</taxon>
        <taxon>Pezizomycotina</taxon>
        <taxon>Eurotiomycetes</taxon>
        <taxon>Eurotiomycetidae</taxon>
        <taxon>Onygenales</taxon>
        <taxon>Ajellomycetaceae</taxon>
        <taxon>Histoplasma</taxon>
    </lineage>
</organism>
<dbReference type="OrthoDB" id="4187489at2759"/>
<feature type="region of interest" description="Disordered" evidence="1">
    <location>
        <begin position="406"/>
        <end position="609"/>
    </location>
</feature>